<comment type="caution">
    <text evidence="2">The sequence shown here is derived from an EMBL/GenBank/DDBJ whole genome shotgun (WGS) entry which is preliminary data.</text>
</comment>
<gene>
    <name evidence="2" type="ORF">EGH25_07065</name>
</gene>
<feature type="transmembrane region" description="Helical" evidence="1">
    <location>
        <begin position="111"/>
        <end position="130"/>
    </location>
</feature>
<keyword evidence="3" id="KW-1185">Reference proteome</keyword>
<feature type="transmembrane region" description="Helical" evidence="1">
    <location>
        <begin position="26"/>
        <end position="55"/>
    </location>
</feature>
<dbReference type="AlphaFoldDB" id="A0A9Q4GJD2"/>
<evidence type="ECO:0000256" key="1">
    <source>
        <dbReference type="SAM" id="Phobius"/>
    </source>
</evidence>
<dbReference type="RefSeq" id="WP_266087106.1">
    <property type="nucleotide sequence ID" value="NZ_RKLV01000006.1"/>
</dbReference>
<feature type="transmembrane region" description="Helical" evidence="1">
    <location>
        <begin position="61"/>
        <end position="85"/>
    </location>
</feature>
<sequence length="289" mass="30352">MVFGRIRTGFGMARRSGRVLRDYPKLLVFPVIGGVSGIAFLATLFGGLFVAGSIFEEGGAALYGALFTAYLVETFVASFFSAALVSETREVLNGGEPSVRRGARTAWSHKLPLLAWSVIAAVIGVVIQLIESQDNTVARLLASVFAVAWGVMTYFVVPVIVFRDPSVRGMFEESARTFKNTWGESVGAMGAINIVTFVLALAGVAVAGGVFFLIPTAGGARLVLTVLIGGSAVVFGVLVGKTLTGVAKTALYIYATENEPPDYFEDMGFAEMGGDGKTARDAGVLGGRV</sequence>
<evidence type="ECO:0000313" key="2">
    <source>
        <dbReference type="EMBL" id="MCX2819111.1"/>
    </source>
</evidence>
<proteinExistence type="predicted"/>
<keyword evidence="1" id="KW-1133">Transmembrane helix</keyword>
<keyword evidence="1" id="KW-0472">Membrane</keyword>
<dbReference type="Pfam" id="PF19656">
    <property type="entry name" value="DUF6159"/>
    <property type="match status" value="1"/>
</dbReference>
<reference evidence="2" key="1">
    <citation type="submission" date="2022-09" db="EMBL/GenBank/DDBJ databases">
        <title>Haloadaptaus new haloarchaeum isolated from saline soil.</title>
        <authorList>
            <person name="Duran-Viseras A."/>
            <person name="Sanchez-Porro C."/>
            <person name="Ventosa A."/>
        </authorList>
    </citation>
    <scope>NUCLEOTIDE SEQUENCE</scope>
    <source>
        <strain evidence="2">F3-133</strain>
    </source>
</reference>
<feature type="transmembrane region" description="Helical" evidence="1">
    <location>
        <begin position="220"/>
        <end position="239"/>
    </location>
</feature>
<feature type="transmembrane region" description="Helical" evidence="1">
    <location>
        <begin position="136"/>
        <end position="162"/>
    </location>
</feature>
<protein>
    <submittedName>
        <fullName evidence="2">DUF6159 family protein</fullName>
    </submittedName>
</protein>
<name>A0A9Q4GJD2_9EURY</name>
<feature type="transmembrane region" description="Helical" evidence="1">
    <location>
        <begin position="186"/>
        <end position="214"/>
    </location>
</feature>
<dbReference type="Proteomes" id="UP001149411">
    <property type="component" value="Unassembled WGS sequence"/>
</dbReference>
<keyword evidence="1" id="KW-0812">Transmembrane</keyword>
<dbReference type="EMBL" id="RKLV01000006">
    <property type="protein sequence ID" value="MCX2819111.1"/>
    <property type="molecule type" value="Genomic_DNA"/>
</dbReference>
<dbReference type="InterPro" id="IPR046157">
    <property type="entry name" value="DUF6159"/>
</dbReference>
<organism evidence="2 3">
    <name type="scientific">Halorutilus salinus</name>
    <dbReference type="NCBI Taxonomy" id="2487751"/>
    <lineage>
        <taxon>Archaea</taxon>
        <taxon>Methanobacteriati</taxon>
        <taxon>Methanobacteriota</taxon>
        <taxon>Stenosarchaea group</taxon>
        <taxon>Halobacteria</taxon>
        <taxon>Halorutilales</taxon>
        <taxon>Halorutilaceae</taxon>
        <taxon>Halorutilus</taxon>
    </lineage>
</organism>
<accession>A0A9Q4GJD2</accession>
<evidence type="ECO:0000313" key="3">
    <source>
        <dbReference type="Proteomes" id="UP001149411"/>
    </source>
</evidence>